<dbReference type="PANTHER" id="PTHR12281">
    <property type="entry name" value="RP42 RELATED"/>
    <property type="match status" value="1"/>
</dbReference>
<evidence type="ECO:0000256" key="1">
    <source>
        <dbReference type="RuleBase" id="RU410713"/>
    </source>
</evidence>
<evidence type="ECO:0000313" key="5">
    <source>
        <dbReference type="Proteomes" id="UP001283341"/>
    </source>
</evidence>
<dbReference type="AlphaFoldDB" id="A0AAE0LZD3"/>
<dbReference type="GO" id="GO:0032182">
    <property type="term" value="F:ubiquitin-like protein binding"/>
    <property type="evidence" value="ECO:0007669"/>
    <property type="project" value="TreeGrafter"/>
</dbReference>
<feature type="region of interest" description="Disordered" evidence="2">
    <location>
        <begin position="24"/>
        <end position="101"/>
    </location>
</feature>
<reference evidence="4" key="1">
    <citation type="journal article" date="2023" name="Mol. Phylogenet. Evol.">
        <title>Genome-scale phylogeny and comparative genomics of the fungal order Sordariales.</title>
        <authorList>
            <person name="Hensen N."/>
            <person name="Bonometti L."/>
            <person name="Westerberg I."/>
            <person name="Brannstrom I.O."/>
            <person name="Guillou S."/>
            <person name="Cros-Aarteil S."/>
            <person name="Calhoun S."/>
            <person name="Haridas S."/>
            <person name="Kuo A."/>
            <person name="Mondo S."/>
            <person name="Pangilinan J."/>
            <person name="Riley R."/>
            <person name="LaButti K."/>
            <person name="Andreopoulos B."/>
            <person name="Lipzen A."/>
            <person name="Chen C."/>
            <person name="Yan M."/>
            <person name="Daum C."/>
            <person name="Ng V."/>
            <person name="Clum A."/>
            <person name="Steindorff A."/>
            <person name="Ohm R.A."/>
            <person name="Martin F."/>
            <person name="Silar P."/>
            <person name="Natvig D.O."/>
            <person name="Lalanne C."/>
            <person name="Gautier V."/>
            <person name="Ament-Velasquez S.L."/>
            <person name="Kruys A."/>
            <person name="Hutchinson M.I."/>
            <person name="Powell A.J."/>
            <person name="Barry K."/>
            <person name="Miller A.N."/>
            <person name="Grigoriev I.V."/>
            <person name="Debuchy R."/>
            <person name="Gladieux P."/>
            <person name="Hiltunen Thoren M."/>
            <person name="Johannesson H."/>
        </authorList>
    </citation>
    <scope>NUCLEOTIDE SEQUENCE</scope>
    <source>
        <strain evidence="4">CBS 118394</strain>
    </source>
</reference>
<gene>
    <name evidence="4" type="ORF">B0H66DRAFT_536608</name>
</gene>
<dbReference type="Gene3D" id="1.10.238.200">
    <property type="entry name" value="Cullin, PONY binding domain"/>
    <property type="match status" value="1"/>
</dbReference>
<dbReference type="InterPro" id="IPR005176">
    <property type="entry name" value="PONY_dom"/>
</dbReference>
<dbReference type="GO" id="GO:0097602">
    <property type="term" value="F:cullin family protein binding"/>
    <property type="evidence" value="ECO:0007669"/>
    <property type="project" value="TreeGrafter"/>
</dbReference>
<name>A0AAE0LZD3_9PEZI</name>
<feature type="compositionally biased region" description="Polar residues" evidence="2">
    <location>
        <begin position="67"/>
        <end position="77"/>
    </location>
</feature>
<accession>A0AAE0LZD3</accession>
<reference evidence="4" key="2">
    <citation type="submission" date="2023-06" db="EMBL/GenBank/DDBJ databases">
        <authorList>
            <consortium name="Lawrence Berkeley National Laboratory"/>
            <person name="Haridas S."/>
            <person name="Hensen N."/>
            <person name="Bonometti L."/>
            <person name="Westerberg I."/>
            <person name="Brannstrom I.O."/>
            <person name="Guillou S."/>
            <person name="Cros-Aarteil S."/>
            <person name="Calhoun S."/>
            <person name="Kuo A."/>
            <person name="Mondo S."/>
            <person name="Pangilinan J."/>
            <person name="Riley R."/>
            <person name="Labutti K."/>
            <person name="Andreopoulos B."/>
            <person name="Lipzen A."/>
            <person name="Chen C."/>
            <person name="Yanf M."/>
            <person name="Daum C."/>
            <person name="Ng V."/>
            <person name="Clum A."/>
            <person name="Steindorff A."/>
            <person name="Ohm R."/>
            <person name="Martin F."/>
            <person name="Silar P."/>
            <person name="Natvig D."/>
            <person name="Lalanne C."/>
            <person name="Gautier V."/>
            <person name="Ament-Velasquez S.L."/>
            <person name="Kruys A."/>
            <person name="Hutchinson M.I."/>
            <person name="Powell A.J."/>
            <person name="Barry K."/>
            <person name="Miller A.N."/>
            <person name="Grigoriev I.V."/>
            <person name="Debuchy R."/>
            <person name="Gladieux P."/>
            <person name="Thoren M.H."/>
            <person name="Johannesson H."/>
        </authorList>
    </citation>
    <scope>NUCLEOTIDE SEQUENCE</scope>
    <source>
        <strain evidence="4">CBS 118394</strain>
    </source>
</reference>
<keyword evidence="5" id="KW-1185">Reference proteome</keyword>
<comment type="caution">
    <text evidence="4">The sequence shown here is derived from an EMBL/GenBank/DDBJ whole genome shotgun (WGS) entry which is preliminary data.</text>
</comment>
<dbReference type="PANTHER" id="PTHR12281:SF31">
    <property type="entry name" value="DCN1-LIKE PROTEIN 3"/>
    <property type="match status" value="1"/>
</dbReference>
<dbReference type="InterPro" id="IPR042460">
    <property type="entry name" value="DCN1-like_PONY"/>
</dbReference>
<organism evidence="4 5">
    <name type="scientific">Apodospora peruviana</name>
    <dbReference type="NCBI Taxonomy" id="516989"/>
    <lineage>
        <taxon>Eukaryota</taxon>
        <taxon>Fungi</taxon>
        <taxon>Dikarya</taxon>
        <taxon>Ascomycota</taxon>
        <taxon>Pezizomycotina</taxon>
        <taxon>Sordariomycetes</taxon>
        <taxon>Sordariomycetidae</taxon>
        <taxon>Sordariales</taxon>
        <taxon>Lasiosphaeriaceae</taxon>
        <taxon>Apodospora</taxon>
    </lineage>
</organism>
<dbReference type="EMBL" id="JAUEDM010000007">
    <property type="protein sequence ID" value="KAK3313337.1"/>
    <property type="molecule type" value="Genomic_DNA"/>
</dbReference>
<protein>
    <recommendedName>
        <fullName evidence="1">Defective in cullin neddylation protein</fullName>
    </recommendedName>
</protein>
<feature type="domain" description="DCUN1" evidence="3">
    <location>
        <begin position="135"/>
        <end position="346"/>
    </location>
</feature>
<dbReference type="Pfam" id="PF03556">
    <property type="entry name" value="Cullin_binding"/>
    <property type="match status" value="1"/>
</dbReference>
<dbReference type="InterPro" id="IPR014764">
    <property type="entry name" value="DCN-prot"/>
</dbReference>
<evidence type="ECO:0000259" key="3">
    <source>
        <dbReference type="PROSITE" id="PS51229"/>
    </source>
</evidence>
<dbReference type="GO" id="GO:0045116">
    <property type="term" value="P:protein neddylation"/>
    <property type="evidence" value="ECO:0007669"/>
    <property type="project" value="TreeGrafter"/>
</dbReference>
<dbReference type="PROSITE" id="PS51229">
    <property type="entry name" value="DCUN1"/>
    <property type="match status" value="1"/>
</dbReference>
<dbReference type="GO" id="GO:0000151">
    <property type="term" value="C:ubiquitin ligase complex"/>
    <property type="evidence" value="ECO:0007669"/>
    <property type="project" value="TreeGrafter"/>
</dbReference>
<sequence>MTSLEERPDAPRVEFLGLFTSCFQKRSSSAHRSRRIKSVQQDGDGEESSSGTETGVDGDLTPHPRSQARQQPTPQDFPQTELSLPTPPPPSLQRHPGETPDMVKLDKLKSTAKWLNKPKSKYFSSHDSGRAPVDDTVPKLNRMFDELLSEQDKVDDPTGQTMDAESVEAYMQLLGVDHLSHELFVVLEIVNAHSLAKFTRSDFVDGWKAAYYDNGVQPDLQSHKRYVRSCIDKFARDPAYYKKVYQHAFMVGKEPAQKALDKEIAIAFWDSLLGPAGAHPWRSDNVDWLEVWKGYLEERWTRSVNKDMWNQTLIFADKAMEDETLGFWNEDQAWPGVIDDFVLWCHKTGVVSGGMDVDN</sequence>
<evidence type="ECO:0000313" key="4">
    <source>
        <dbReference type="EMBL" id="KAK3313337.1"/>
    </source>
</evidence>
<feature type="compositionally biased region" description="Basic residues" evidence="2">
    <location>
        <begin position="28"/>
        <end position="37"/>
    </location>
</feature>
<proteinExistence type="predicted"/>
<dbReference type="Proteomes" id="UP001283341">
    <property type="component" value="Unassembled WGS sequence"/>
</dbReference>
<comment type="function">
    <text evidence="1">Neddylation of cullins play an essential role in the regulation of SCF-type complexes activity.</text>
</comment>
<dbReference type="GO" id="GO:0031624">
    <property type="term" value="F:ubiquitin conjugating enzyme binding"/>
    <property type="evidence" value="ECO:0007669"/>
    <property type="project" value="TreeGrafter"/>
</dbReference>
<dbReference type="Gene3D" id="1.10.238.10">
    <property type="entry name" value="EF-hand"/>
    <property type="match status" value="1"/>
</dbReference>
<evidence type="ECO:0000256" key="2">
    <source>
        <dbReference type="SAM" id="MobiDB-lite"/>
    </source>
</evidence>